<evidence type="ECO:0000256" key="13">
    <source>
        <dbReference type="ARBA" id="ARBA00047915"/>
    </source>
</evidence>
<evidence type="ECO:0000256" key="7">
    <source>
        <dbReference type="ARBA" id="ARBA00023002"/>
    </source>
</evidence>
<feature type="compositionally biased region" description="Basic residues" evidence="15">
    <location>
        <begin position="80"/>
        <end position="95"/>
    </location>
</feature>
<dbReference type="Pfam" id="PF08007">
    <property type="entry name" value="JmjC_2"/>
    <property type="match status" value="1"/>
</dbReference>
<evidence type="ECO:0000256" key="2">
    <source>
        <dbReference type="ARBA" id="ARBA00010309"/>
    </source>
</evidence>
<feature type="domain" description="JmjC" evidence="16">
    <location>
        <begin position="256"/>
        <end position="401"/>
    </location>
</feature>
<dbReference type="GO" id="GO:0005506">
    <property type="term" value="F:iron ion binding"/>
    <property type="evidence" value="ECO:0007669"/>
    <property type="project" value="UniProtKB-UniRule"/>
</dbReference>
<dbReference type="Gene3D" id="2.60.120.650">
    <property type="entry name" value="Cupin"/>
    <property type="match status" value="1"/>
</dbReference>
<dbReference type="FunFam" id="1.10.10.1500:FF:000001">
    <property type="entry name" value="ribosomal oxygenase 1 isoform X1"/>
    <property type="match status" value="1"/>
</dbReference>
<comment type="catalytic activity">
    <reaction evidence="13 14">
        <text>N(6),N(6)-dimethyl-L-lysyl(36)-[histone H3] + 2 2-oxoglutarate + 2 O2 = L-lysyl(36)-[histone H3] + 2 formaldehyde + 2 succinate + 2 CO2</text>
        <dbReference type="Rhea" id="RHEA:42032"/>
        <dbReference type="Rhea" id="RHEA-COMP:9785"/>
        <dbReference type="Rhea" id="RHEA-COMP:9787"/>
        <dbReference type="ChEBI" id="CHEBI:15379"/>
        <dbReference type="ChEBI" id="CHEBI:16526"/>
        <dbReference type="ChEBI" id="CHEBI:16810"/>
        <dbReference type="ChEBI" id="CHEBI:16842"/>
        <dbReference type="ChEBI" id="CHEBI:29969"/>
        <dbReference type="ChEBI" id="CHEBI:30031"/>
        <dbReference type="ChEBI" id="CHEBI:61976"/>
        <dbReference type="EC" id="1.14.11.27"/>
    </reaction>
</comment>
<evidence type="ECO:0000313" key="17">
    <source>
        <dbReference type="Proteomes" id="UP000504629"/>
    </source>
</evidence>
<dbReference type="Proteomes" id="UP000504629">
    <property type="component" value="Unplaced"/>
</dbReference>
<dbReference type="FunFam" id="3.90.930.40:FF:000001">
    <property type="entry name" value="ribosomal oxygenase 1 isoform X1"/>
    <property type="match status" value="1"/>
</dbReference>
<keyword evidence="10 14" id="KW-0804">Transcription</keyword>
<dbReference type="InterPro" id="IPR049043">
    <property type="entry name" value="WHD_RIOX1"/>
</dbReference>
<dbReference type="InterPro" id="IPR039994">
    <property type="entry name" value="NO66-like"/>
</dbReference>
<comment type="function">
    <text evidence="12">Oxygenase that can act as both a histone lysine demethylase and a ribosomal histidine hydroxylase. Specifically demethylates 'Lys-4' (H3K4me) and 'Lys-36' (H3K36me) of histone H3, thereby playing a central role in histone code.</text>
</comment>
<dbReference type="Pfam" id="PF21233">
    <property type="entry name" value="WHD_RIOX1"/>
    <property type="match status" value="1"/>
</dbReference>
<keyword evidence="17" id="KW-1185">Reference proteome</keyword>
<reference evidence="18" key="1">
    <citation type="submission" date="2025-08" db="UniProtKB">
        <authorList>
            <consortium name="RefSeq"/>
        </authorList>
    </citation>
    <scope>IDENTIFICATION</scope>
    <source>
        <tissue evidence="18">Silk gland</tissue>
    </source>
</reference>
<dbReference type="AlphaFoldDB" id="A0A6J2K3E7"/>
<evidence type="ECO:0000256" key="8">
    <source>
        <dbReference type="ARBA" id="ARBA00023004"/>
    </source>
</evidence>
<dbReference type="SUPFAM" id="SSF51197">
    <property type="entry name" value="Clavaminate synthase-like"/>
    <property type="match status" value="1"/>
</dbReference>
<dbReference type="PANTHER" id="PTHR13096:SF8">
    <property type="entry name" value="RIBOSOMAL OXYGENASE 1"/>
    <property type="match status" value="1"/>
</dbReference>
<keyword evidence="7 14" id="KW-0560">Oxidoreductase</keyword>
<evidence type="ECO:0000256" key="14">
    <source>
        <dbReference type="RuleBase" id="RU366061"/>
    </source>
</evidence>
<dbReference type="FunFam" id="2.60.120.650:FF:000013">
    <property type="entry name" value="Ribosomal oxygenase 1"/>
    <property type="match status" value="1"/>
</dbReference>
<sequence length="605" mass="69740">MNSPVSAFAVYRSNKQSNYEKKKNKSKRITNSSKALPISPKALSKSPKVHSKPKPISEEVMKNVAQKLKKNKKKNESKNIIKKKTHKKKKSKNTKATKGDDEQPVMKRKIKRNRDDKHDSDDIPSLIPISFTNFHESNLDSVDSCSSNGSIDFEPVQTDSVEEGLKVFKWMIAPYNPEEFLNRVWEKKPLHIARNKPDYYKEIISTPIIDDMLRNESIQFTKNIDITSYVDNKRETHNPEGRALPHIVWDFYLNGCSIRLLNPQTYIPKLHLVNATMQEFFNSFVGANAYLTPPDSQGFAPHYDDIEAFILQTEGKKHWRIYKPLNENEILPRVSSKNFSQEDIGDPIMEVTLEAGDMLYFPRGYIHQGVTIDGEHSLHVTISMYQKHSWADLFEKMIPAALQMAINENVELRQGLPFDIYDNFGIVNSDLTTPRRKELELIIHNLFEKIKQHLPLDDAVDQMHKNFQQDALPPVLNDMEKSVTVFGDTDVMIENGKVINRVEISLDTTIRLLRKNILRMVSEDKIKLYYYIENSLEYHGNEMPYLEVDEGLAPAIETLITSYPNYIAVENLEIPNDSDKLQLADALWSRGIIMTEFPLQNIDDD</sequence>
<keyword evidence="6 14" id="KW-0223">Dioxygenase</keyword>
<evidence type="ECO:0000256" key="1">
    <source>
        <dbReference type="ARBA" id="ARBA00004123"/>
    </source>
</evidence>
<gene>
    <name evidence="18" type="primary">LOC114246951</name>
</gene>
<dbReference type="GO" id="GO:0140680">
    <property type="term" value="F:histone H3K36me/H3K36me2 demethylase activity"/>
    <property type="evidence" value="ECO:0007669"/>
    <property type="project" value="UniProtKB-EC"/>
</dbReference>
<dbReference type="OrthoDB" id="425950at2759"/>
<dbReference type="PANTHER" id="PTHR13096">
    <property type="entry name" value="MINA53 MYC INDUCED NUCLEAR ANTIGEN"/>
    <property type="match status" value="1"/>
</dbReference>
<dbReference type="GeneID" id="114246951"/>
<keyword evidence="11 14" id="KW-0539">Nucleus</keyword>
<dbReference type="Gene3D" id="1.10.10.1500">
    <property type="entry name" value="JmjC domain-containing ribosomal oxygenase (ROX), dimer domain"/>
    <property type="match status" value="1"/>
</dbReference>
<dbReference type="GO" id="GO:0045471">
    <property type="term" value="P:response to ethanol"/>
    <property type="evidence" value="ECO:0007669"/>
    <property type="project" value="UniProtKB-ARBA"/>
</dbReference>
<dbReference type="EC" id="1.14.11.27" evidence="14"/>
<comment type="similarity">
    <text evidence="2">Belongs to the ROX family. NO66 subfamily.</text>
</comment>
<evidence type="ECO:0000256" key="11">
    <source>
        <dbReference type="ARBA" id="ARBA00023242"/>
    </source>
</evidence>
<accession>A0A6J2K3E7</accession>
<dbReference type="KEGG" id="bman:114246951"/>
<comment type="subcellular location">
    <subcellularLocation>
        <location evidence="1 14">Nucleus</location>
    </subcellularLocation>
</comment>
<keyword evidence="3" id="KW-0678">Repressor</keyword>
<dbReference type="InterPro" id="IPR003347">
    <property type="entry name" value="JmjC_dom"/>
</dbReference>
<keyword evidence="9 14" id="KW-0805">Transcription regulation</keyword>
<evidence type="ECO:0000259" key="16">
    <source>
        <dbReference type="PROSITE" id="PS51184"/>
    </source>
</evidence>
<comment type="cofactor">
    <cofactor evidence="14">
        <name>Fe(2+)</name>
        <dbReference type="ChEBI" id="CHEBI:29033"/>
    </cofactor>
    <text evidence="14">Binds 1 Fe(2+) ion per subunit.</text>
</comment>
<dbReference type="PROSITE" id="PS51184">
    <property type="entry name" value="JMJC"/>
    <property type="match status" value="1"/>
</dbReference>
<protein>
    <recommendedName>
        <fullName evidence="14">Bifunctional lysine-specific demethylase and histidyl-hydroxylase</fullName>
        <ecNumber evidence="14">1.14.11.27</ecNumber>
    </recommendedName>
</protein>
<evidence type="ECO:0000256" key="12">
    <source>
        <dbReference type="ARBA" id="ARBA00025670"/>
    </source>
</evidence>
<evidence type="ECO:0000256" key="9">
    <source>
        <dbReference type="ARBA" id="ARBA00023015"/>
    </source>
</evidence>
<dbReference type="GO" id="GO:0032453">
    <property type="term" value="F:histone H3K4 demethylase activity"/>
    <property type="evidence" value="ECO:0007669"/>
    <property type="project" value="TreeGrafter"/>
</dbReference>
<evidence type="ECO:0000256" key="5">
    <source>
        <dbReference type="ARBA" id="ARBA00022853"/>
    </source>
</evidence>
<dbReference type="RefSeq" id="XP_028035517.1">
    <property type="nucleotide sequence ID" value="XM_028179716.1"/>
</dbReference>
<evidence type="ECO:0000256" key="15">
    <source>
        <dbReference type="SAM" id="MobiDB-lite"/>
    </source>
</evidence>
<evidence type="ECO:0000313" key="18">
    <source>
        <dbReference type="RefSeq" id="XP_028035517.1"/>
    </source>
</evidence>
<dbReference type="GO" id="GO:0005730">
    <property type="term" value="C:nucleolus"/>
    <property type="evidence" value="ECO:0007669"/>
    <property type="project" value="TreeGrafter"/>
</dbReference>
<evidence type="ECO:0000256" key="4">
    <source>
        <dbReference type="ARBA" id="ARBA00022723"/>
    </source>
</evidence>
<organism evidence="17 18">
    <name type="scientific">Bombyx mandarina</name>
    <name type="common">Wild silk moth</name>
    <name type="synonym">Wild silkworm</name>
    <dbReference type="NCBI Taxonomy" id="7092"/>
    <lineage>
        <taxon>Eukaryota</taxon>
        <taxon>Metazoa</taxon>
        <taxon>Ecdysozoa</taxon>
        <taxon>Arthropoda</taxon>
        <taxon>Hexapoda</taxon>
        <taxon>Insecta</taxon>
        <taxon>Pterygota</taxon>
        <taxon>Neoptera</taxon>
        <taxon>Endopterygota</taxon>
        <taxon>Lepidoptera</taxon>
        <taxon>Glossata</taxon>
        <taxon>Ditrysia</taxon>
        <taxon>Bombycoidea</taxon>
        <taxon>Bombycidae</taxon>
        <taxon>Bombycinae</taxon>
        <taxon>Bombyx</taxon>
    </lineage>
</organism>
<evidence type="ECO:0000256" key="3">
    <source>
        <dbReference type="ARBA" id="ARBA00022491"/>
    </source>
</evidence>
<evidence type="ECO:0000256" key="6">
    <source>
        <dbReference type="ARBA" id="ARBA00022964"/>
    </source>
</evidence>
<keyword evidence="5" id="KW-0156">Chromatin regulator</keyword>
<dbReference type="CTD" id="31374"/>
<name>A0A6J2K3E7_BOMMA</name>
<evidence type="ECO:0000256" key="10">
    <source>
        <dbReference type="ARBA" id="ARBA00023163"/>
    </source>
</evidence>
<proteinExistence type="inferred from homology"/>
<keyword evidence="4 14" id="KW-0479">Metal-binding</keyword>
<feature type="region of interest" description="Disordered" evidence="15">
    <location>
        <begin position="14"/>
        <end position="122"/>
    </location>
</feature>
<dbReference type="Gene3D" id="3.90.930.40">
    <property type="match status" value="1"/>
</dbReference>
<keyword evidence="8 14" id="KW-0408">Iron</keyword>